<evidence type="ECO:0000313" key="3">
    <source>
        <dbReference type="Proteomes" id="UP000195607"/>
    </source>
</evidence>
<proteinExistence type="predicted"/>
<dbReference type="SUPFAM" id="SSF56801">
    <property type="entry name" value="Acetyl-CoA synthetase-like"/>
    <property type="match status" value="1"/>
</dbReference>
<dbReference type="InterPro" id="IPR042099">
    <property type="entry name" value="ANL_N_sf"/>
</dbReference>
<protein>
    <submittedName>
        <fullName evidence="2">Acyl-CoA synthetase</fullName>
    </submittedName>
</protein>
<dbReference type="AlphaFoldDB" id="A0A1N5WR63"/>
<name>A0A1N5WR63_9ARCH</name>
<dbReference type="Pfam" id="PF00501">
    <property type="entry name" value="AMP-binding"/>
    <property type="match status" value="1"/>
</dbReference>
<sequence>MTVLTKVINNYLYTRSLGDIDPEEIRSVDDILDYIVENFESDPVAGYGNNLWSYRQFSDMVKSLASSMIENFPMKKGQRVLIILPPSYQLLLSYFALWRNGVSAIPLDVKTPLELIDKIATSGKISGIITYDSLFSHINRDETSNIYNILTSSSEFRSIISKRNPDMDDYRIRGTRQRAVMEEMCYNEAKEGEHIDIFTDIAISEIQWKKDSSFTFLNYTFKKVISALKLTMDLFPMRKNQAFAVQKEPTSCPDVIEGLLIPILKGERIIMVENFRENLEKIIMKNDPEEGIVLWLNMHGFKALREFRESAIEKISIILTNFQWNMDEVSFLGKKRSSLFSIMEYEGVSVPIISKQFIGDGPGQSNFISGGKEKSGVFKIPYMYICDKYEDEEEFYTIANINIESMSARDIENESVYLHRGRSIPLNEMIKFFENQLHVKNCALLQDKDDWRIIDIILDKKTAIPTKININDEVPDLLLPLKIIKNN</sequence>
<dbReference type="EMBL" id="LT671858">
    <property type="protein sequence ID" value="SIM87768.1"/>
    <property type="molecule type" value="Genomic_DNA"/>
</dbReference>
<evidence type="ECO:0000259" key="1">
    <source>
        <dbReference type="Pfam" id="PF00501"/>
    </source>
</evidence>
<feature type="domain" description="AMP-dependent synthetase/ligase" evidence="1">
    <location>
        <begin position="44"/>
        <end position="139"/>
    </location>
</feature>
<reference evidence="2 3" key="1">
    <citation type="submission" date="2016-04" db="EMBL/GenBank/DDBJ databases">
        <authorList>
            <person name="Evans L.H."/>
            <person name="Alamgir A."/>
            <person name="Owens N."/>
            <person name="Weber N.D."/>
            <person name="Virtaneva K."/>
            <person name="Barbian K."/>
            <person name="Babar A."/>
            <person name="Rosenke K."/>
        </authorList>
    </citation>
    <scope>NUCLEOTIDE SEQUENCE [LARGE SCALE GENOMIC DNA]</scope>
    <source>
        <strain evidence="3">S5(T) (JCM 30642 \VKM B-2941)</strain>
    </source>
</reference>
<organism evidence="2 3">
    <name type="scientific">Cuniculiplasma divulgatum</name>
    <dbReference type="NCBI Taxonomy" id="1673428"/>
    <lineage>
        <taxon>Archaea</taxon>
        <taxon>Methanobacteriati</taxon>
        <taxon>Thermoplasmatota</taxon>
        <taxon>Thermoplasmata</taxon>
        <taxon>Thermoplasmatales</taxon>
        <taxon>Cuniculiplasmataceae</taxon>
        <taxon>Cuniculiplasma</taxon>
    </lineage>
</organism>
<evidence type="ECO:0000313" key="2">
    <source>
        <dbReference type="EMBL" id="SIM87768.1"/>
    </source>
</evidence>
<dbReference type="Gene3D" id="3.40.50.12780">
    <property type="entry name" value="N-terminal domain of ligase-like"/>
    <property type="match status" value="1"/>
</dbReference>
<accession>A0A1N5WR63</accession>
<gene>
    <name evidence="2" type="ORF">CSP5_1955</name>
</gene>
<dbReference type="Proteomes" id="UP000195607">
    <property type="component" value="Chromosome I"/>
</dbReference>
<dbReference type="InterPro" id="IPR000873">
    <property type="entry name" value="AMP-dep_synth/lig_dom"/>
</dbReference>